<dbReference type="Pfam" id="PF13335">
    <property type="entry name" value="Mg_chelatase_C"/>
    <property type="match status" value="1"/>
</dbReference>
<dbReference type="Gene3D" id="3.30.230.10">
    <property type="match status" value="1"/>
</dbReference>
<reference evidence="2 3" key="1">
    <citation type="submission" date="2016-10" db="EMBL/GenBank/DDBJ databases">
        <authorList>
            <person name="de Groot N.N."/>
        </authorList>
    </citation>
    <scope>NUCLEOTIDE SEQUENCE [LARGE SCALE GENOMIC DNA]</scope>
    <source>
        <strain evidence="2 3">CGMCC 4.5506</strain>
    </source>
</reference>
<dbReference type="Pfam" id="PF13541">
    <property type="entry name" value="ChlI"/>
    <property type="match status" value="1"/>
</dbReference>
<dbReference type="InterPro" id="IPR000523">
    <property type="entry name" value="Mg_chelatse_chII-like_cat_dom"/>
</dbReference>
<evidence type="ECO:0000256" key="1">
    <source>
        <dbReference type="ARBA" id="ARBA00006354"/>
    </source>
</evidence>
<dbReference type="EMBL" id="FMZE01000002">
    <property type="protein sequence ID" value="SDC52068.1"/>
    <property type="molecule type" value="Genomic_DNA"/>
</dbReference>
<organism evidence="2 3">
    <name type="scientific">Prauserella marina</name>
    <dbReference type="NCBI Taxonomy" id="530584"/>
    <lineage>
        <taxon>Bacteria</taxon>
        <taxon>Bacillati</taxon>
        <taxon>Actinomycetota</taxon>
        <taxon>Actinomycetes</taxon>
        <taxon>Pseudonocardiales</taxon>
        <taxon>Pseudonocardiaceae</taxon>
        <taxon>Prauserella</taxon>
    </lineage>
</organism>
<dbReference type="OrthoDB" id="9813147at2"/>
<dbReference type="GO" id="GO:0005524">
    <property type="term" value="F:ATP binding"/>
    <property type="evidence" value="ECO:0007669"/>
    <property type="project" value="InterPro"/>
</dbReference>
<dbReference type="SUPFAM" id="SSF54211">
    <property type="entry name" value="Ribosomal protein S5 domain 2-like"/>
    <property type="match status" value="1"/>
</dbReference>
<dbReference type="InterPro" id="IPR025158">
    <property type="entry name" value="Mg_chelat-rel_C"/>
</dbReference>
<dbReference type="InterPro" id="IPR045006">
    <property type="entry name" value="CHLI-like"/>
</dbReference>
<dbReference type="Proteomes" id="UP000199494">
    <property type="component" value="Unassembled WGS sequence"/>
</dbReference>
<dbReference type="InterPro" id="IPR020568">
    <property type="entry name" value="Ribosomal_Su5_D2-typ_SF"/>
</dbReference>
<dbReference type="Gene3D" id="3.40.50.300">
    <property type="entry name" value="P-loop containing nucleotide triphosphate hydrolases"/>
    <property type="match status" value="1"/>
</dbReference>
<dbReference type="PANTHER" id="PTHR32039">
    <property type="entry name" value="MAGNESIUM-CHELATASE SUBUNIT CHLI"/>
    <property type="match status" value="1"/>
</dbReference>
<keyword evidence="3" id="KW-1185">Reference proteome</keyword>
<dbReference type="STRING" id="530584.SAMN05421630_102410"/>
<dbReference type="AlphaFoldDB" id="A0A222VLG7"/>
<proteinExistence type="inferred from homology"/>
<comment type="similarity">
    <text evidence="1">Belongs to the Mg-chelatase subunits D/I family. ComM subfamily.</text>
</comment>
<dbReference type="InterPro" id="IPR027417">
    <property type="entry name" value="P-loop_NTPase"/>
</dbReference>
<dbReference type="Pfam" id="PF01078">
    <property type="entry name" value="Mg_chelatase"/>
    <property type="match status" value="1"/>
</dbReference>
<name>A0A222VLG7_9PSEU</name>
<dbReference type="InterPro" id="IPR014721">
    <property type="entry name" value="Ribsml_uS5_D2-typ_fold_subgr"/>
</dbReference>
<dbReference type="SMART" id="SM00382">
    <property type="entry name" value="AAA"/>
    <property type="match status" value="1"/>
</dbReference>
<evidence type="ECO:0000313" key="2">
    <source>
        <dbReference type="EMBL" id="SDC52068.1"/>
    </source>
</evidence>
<gene>
    <name evidence="2" type="ORF">SAMN05421630_102410</name>
</gene>
<dbReference type="NCBIfam" id="TIGR00368">
    <property type="entry name" value="YifB family Mg chelatase-like AAA ATPase"/>
    <property type="match status" value="1"/>
</dbReference>
<dbReference type="KEGG" id="pmad:BAY61_07020"/>
<accession>A0A222VLG7</accession>
<protein>
    <submittedName>
        <fullName evidence="2">Magnesium chelatase family protein</fullName>
    </submittedName>
</protein>
<dbReference type="InterPro" id="IPR003593">
    <property type="entry name" value="AAA+_ATPase"/>
</dbReference>
<dbReference type="RefSeq" id="WP_091800081.1">
    <property type="nucleotide sequence ID" value="NZ_CP016353.1"/>
</dbReference>
<dbReference type="CDD" id="cd00009">
    <property type="entry name" value="AAA"/>
    <property type="match status" value="1"/>
</dbReference>
<dbReference type="PANTHER" id="PTHR32039:SF7">
    <property type="entry name" value="COMPETENCE PROTEIN COMM"/>
    <property type="match status" value="1"/>
</dbReference>
<evidence type="ECO:0000313" key="3">
    <source>
        <dbReference type="Proteomes" id="UP000199494"/>
    </source>
</evidence>
<sequence length="509" mass="53667">MRLARTWSVALLGLEGRLVEIEADIGAGLPGTKLVGLPDPGLREAKDRVKAAVRNSGQRWPDTSVTLGLSPANLPKVGSGYDLGIAVAVLAASGSVPATKLLGTVLLGELALDGRVRPVRGVLPALLAARGVGYRRAVVPLESLFEGALVDGIEVAGASRLSEVVDWLRDEHQLSPPEDDPRRSRDPGAPSAGLADLADIVGQPEARWALEVAAAGGHHLLMTGPPGVGKTMLAERLPGLLPPLSDEEALEVTAVHSVDGSIEPDAPLVRVPPFVSPHHSISMAALIGGGTGLAMPGAISKAHRGVLFLDEATEYGGDRLDSLRTVLEQGEVRIARARGVVRYPARFQLVMAANPCACAPPREVDCCCTPTARRRYASRFSGPLLDRVDLRVRMRPITAMSTTLADEAESTARVKSRVLSARDRAVARWAARGWSTNAEVPGAVLRKEFALPARSTALLDKGLDSGAITARGADRCLRVAWTLADLEGADLPCGDHVAAALEFRDRRAA</sequence>
<dbReference type="SUPFAM" id="SSF52540">
    <property type="entry name" value="P-loop containing nucleoside triphosphate hydrolases"/>
    <property type="match status" value="1"/>
</dbReference>
<dbReference type="InterPro" id="IPR004482">
    <property type="entry name" value="Mg_chelat-rel"/>
</dbReference>